<protein>
    <submittedName>
        <fullName evidence="2">NAD(P)/FAD-dependent oxidoreductase</fullName>
    </submittedName>
</protein>
<sequence>WREVRTPADTERETGAPGGAVPAPALAGADGAFLRAANSTGTAGLYRVGGSAHPGGGLAHAGMSGALAAGLIVEGDDWRGSR</sequence>
<evidence type="ECO:0000313" key="2">
    <source>
        <dbReference type="EMBL" id="MFH0252032.1"/>
    </source>
</evidence>
<evidence type="ECO:0000256" key="1">
    <source>
        <dbReference type="SAM" id="MobiDB-lite"/>
    </source>
</evidence>
<dbReference type="Proteomes" id="UP001607069">
    <property type="component" value="Unassembled WGS sequence"/>
</dbReference>
<feature type="non-terminal residue" evidence="2">
    <location>
        <position position="1"/>
    </location>
</feature>
<accession>A0ABW7I1M2</accession>
<keyword evidence="3" id="KW-1185">Reference proteome</keyword>
<gene>
    <name evidence="2" type="ORF">ACG5V6_27970</name>
</gene>
<feature type="region of interest" description="Disordered" evidence="1">
    <location>
        <begin position="1"/>
        <end position="23"/>
    </location>
</feature>
<proteinExistence type="predicted"/>
<evidence type="ECO:0000313" key="3">
    <source>
        <dbReference type="Proteomes" id="UP001607069"/>
    </source>
</evidence>
<dbReference type="EMBL" id="JBIHMK010000201">
    <property type="protein sequence ID" value="MFH0252032.1"/>
    <property type="molecule type" value="Genomic_DNA"/>
</dbReference>
<name>A0ABW7I1M2_9ACTN</name>
<reference evidence="2 3" key="1">
    <citation type="submission" date="2024-10" db="EMBL/GenBank/DDBJ databases">
        <authorList>
            <person name="Cho J.-C."/>
        </authorList>
    </citation>
    <scope>NUCLEOTIDE SEQUENCE [LARGE SCALE GENOMIC DNA]</scope>
    <source>
        <strain evidence="2 3">KCTC29696</strain>
    </source>
</reference>
<organism evidence="2 3">
    <name type="scientific">Streptomyces chitinivorans</name>
    <dbReference type="NCBI Taxonomy" id="1257027"/>
    <lineage>
        <taxon>Bacteria</taxon>
        <taxon>Bacillati</taxon>
        <taxon>Actinomycetota</taxon>
        <taxon>Actinomycetes</taxon>
        <taxon>Kitasatosporales</taxon>
        <taxon>Streptomycetaceae</taxon>
        <taxon>Streptomyces</taxon>
    </lineage>
</organism>
<feature type="compositionally biased region" description="Basic and acidic residues" evidence="1">
    <location>
        <begin position="1"/>
        <end position="14"/>
    </location>
</feature>
<comment type="caution">
    <text evidence="2">The sequence shown here is derived from an EMBL/GenBank/DDBJ whole genome shotgun (WGS) entry which is preliminary data.</text>
</comment>